<dbReference type="InterPro" id="IPR011990">
    <property type="entry name" value="TPR-like_helical_dom_sf"/>
</dbReference>
<dbReference type="Proteomes" id="UP000320762">
    <property type="component" value="Unassembled WGS sequence"/>
</dbReference>
<keyword evidence="2" id="KW-1185">Reference proteome</keyword>
<reference evidence="1 2" key="1">
    <citation type="journal article" date="2019" name="New Phytol.">
        <title>Comparative genomics reveals unique wood-decay strategies and fruiting body development in the Schizophyllaceae.</title>
        <authorList>
            <person name="Almasi E."/>
            <person name="Sahu N."/>
            <person name="Krizsan K."/>
            <person name="Balint B."/>
            <person name="Kovacs G.M."/>
            <person name="Kiss B."/>
            <person name="Cseklye J."/>
            <person name="Drula E."/>
            <person name="Henrissat B."/>
            <person name="Nagy I."/>
            <person name="Chovatia M."/>
            <person name="Adam C."/>
            <person name="LaButti K."/>
            <person name="Lipzen A."/>
            <person name="Riley R."/>
            <person name="Grigoriev I.V."/>
            <person name="Nagy L.G."/>
        </authorList>
    </citation>
    <scope>NUCLEOTIDE SEQUENCE [LARGE SCALE GENOMIC DNA]</scope>
    <source>
        <strain evidence="1 2">NL-1724</strain>
    </source>
</reference>
<name>A0A550CGQ4_9AGAR</name>
<protein>
    <recommendedName>
        <fullName evidence="3">Pentacotripeptide-repeat region of PRORP domain-containing protein</fullName>
    </recommendedName>
</protein>
<accession>A0A550CGQ4</accession>
<evidence type="ECO:0000313" key="1">
    <source>
        <dbReference type="EMBL" id="TRM63992.1"/>
    </source>
</evidence>
<organism evidence="1 2">
    <name type="scientific">Schizophyllum amplum</name>
    <dbReference type="NCBI Taxonomy" id="97359"/>
    <lineage>
        <taxon>Eukaryota</taxon>
        <taxon>Fungi</taxon>
        <taxon>Dikarya</taxon>
        <taxon>Basidiomycota</taxon>
        <taxon>Agaricomycotina</taxon>
        <taxon>Agaricomycetes</taxon>
        <taxon>Agaricomycetidae</taxon>
        <taxon>Agaricales</taxon>
        <taxon>Schizophyllaceae</taxon>
        <taxon>Schizophyllum</taxon>
    </lineage>
</organism>
<proteinExistence type="predicted"/>
<sequence>MFLCRVASKSVRVPRATTFTFRTTRSLFTTHRILNSPAPARAEKSNGSDLDSDASLIASLPIVSWTPSRPTYWVSSRPTVPRSPRSSQTAAYLELRNRHREALPTLPHKSWTALAQNLVHTGNVAVALLLVEDAIKLSPLLRYSTPAILQILISTPDKLVLPTHSFLHIAQFFQKWQQFQSDTVQEALVVHYAALLSSESLNSRIKHANALAALILPLLHRQIDTIPPPPSNPSLQYRLSPVAQAAFVITNSLLRFSKGVAAKDVLRALAKAELLPLQALRHMKDDSNTAMRLTLVATAHHWRLRLLAVYLARDALSRPLTSASRANVAEVVMEIVPSLLNNPNALSLRACGYLIREMHPLAPVPVRYIRDFYRIAAEYSEGDAAQSVYAWSRQPTLMQTHRYPPPPPEALWFLLRQLESSSAHSYLHRILACEVADDDLSIPSTTRANFILSAADKGYALPARRIWERYAVGDNKAVVTGNAALMLKMVRLFQDLTTRAQHVLDFRDKDPMQHNAPLVDENILRQRADDLDQFTHRVIDEYVEANTPLAEAHHYVLTTLARAYMVVGQFADGFAVLRQLLERKEELDQTDINVALSGLAEQHPRLAAGLIDRMRQKGLSPDETMLGTILHAAKLHEDGETVNLMVDELQTLRENGQQLSSATLTNMLRACAEPVEGLESTKTRVVEQARETLRAKLSSAWDLLSKAEAQTKERIGPQTGKQLVLSALRAKDASLAFDFWRETLAGALWWDDREHRFLRQLIENMLTADMNEQRLDEEEGLAMIRHLQGGQSP</sequence>
<dbReference type="AlphaFoldDB" id="A0A550CGQ4"/>
<dbReference type="OrthoDB" id="185373at2759"/>
<dbReference type="STRING" id="97359.A0A550CGQ4"/>
<dbReference type="EMBL" id="VDMD01000008">
    <property type="protein sequence ID" value="TRM63992.1"/>
    <property type="molecule type" value="Genomic_DNA"/>
</dbReference>
<dbReference type="Gene3D" id="1.25.40.10">
    <property type="entry name" value="Tetratricopeptide repeat domain"/>
    <property type="match status" value="1"/>
</dbReference>
<evidence type="ECO:0000313" key="2">
    <source>
        <dbReference type="Proteomes" id="UP000320762"/>
    </source>
</evidence>
<gene>
    <name evidence="1" type="ORF">BD626DRAFT_263925</name>
</gene>
<evidence type="ECO:0008006" key="3">
    <source>
        <dbReference type="Google" id="ProtNLM"/>
    </source>
</evidence>
<comment type="caution">
    <text evidence="1">The sequence shown here is derived from an EMBL/GenBank/DDBJ whole genome shotgun (WGS) entry which is preliminary data.</text>
</comment>